<evidence type="ECO:0008006" key="3">
    <source>
        <dbReference type="Google" id="ProtNLM"/>
    </source>
</evidence>
<evidence type="ECO:0000256" key="1">
    <source>
        <dbReference type="SAM" id="MobiDB-lite"/>
    </source>
</evidence>
<feature type="non-terminal residue" evidence="2">
    <location>
        <position position="1"/>
    </location>
</feature>
<protein>
    <recommendedName>
        <fullName evidence="3">Phage tail collar domain-containing protein</fullName>
    </recommendedName>
</protein>
<dbReference type="EMBL" id="LAZR01051724">
    <property type="protein sequence ID" value="KKK84552.1"/>
    <property type="molecule type" value="Genomic_DNA"/>
</dbReference>
<proteinExistence type="predicted"/>
<feature type="region of interest" description="Disordered" evidence="1">
    <location>
        <begin position="87"/>
        <end position="106"/>
    </location>
</feature>
<organism evidence="2">
    <name type="scientific">marine sediment metagenome</name>
    <dbReference type="NCBI Taxonomy" id="412755"/>
    <lineage>
        <taxon>unclassified sequences</taxon>
        <taxon>metagenomes</taxon>
        <taxon>ecological metagenomes</taxon>
    </lineage>
</organism>
<accession>A0A0F8YSZ1</accession>
<evidence type="ECO:0000313" key="2">
    <source>
        <dbReference type="EMBL" id="KKK84552.1"/>
    </source>
</evidence>
<reference evidence="2" key="1">
    <citation type="journal article" date="2015" name="Nature">
        <title>Complex archaea that bridge the gap between prokaryotes and eukaryotes.</title>
        <authorList>
            <person name="Spang A."/>
            <person name="Saw J.H."/>
            <person name="Jorgensen S.L."/>
            <person name="Zaremba-Niedzwiedzka K."/>
            <person name="Martijn J."/>
            <person name="Lind A.E."/>
            <person name="van Eijk R."/>
            <person name="Schleper C."/>
            <person name="Guy L."/>
            <person name="Ettema T.J."/>
        </authorList>
    </citation>
    <scope>NUCLEOTIDE SEQUENCE</scope>
</reference>
<gene>
    <name evidence="2" type="ORF">LCGC14_2782170</name>
</gene>
<dbReference type="SUPFAM" id="SSF88874">
    <property type="entry name" value="Receptor-binding domain of short tail fibre protein gp12"/>
    <property type="match status" value="1"/>
</dbReference>
<comment type="caution">
    <text evidence="2">The sequence shown here is derived from an EMBL/GenBank/DDBJ whole genome shotgun (WGS) entry which is preliminary data.</text>
</comment>
<name>A0A0F8YSZ1_9ZZZZ</name>
<dbReference type="AlphaFoldDB" id="A0A0F8YSZ1"/>
<sequence length="106" mass="10782">TNTPQALPTGWVEADGATVSDAQSVYNGQVLPDLNGGEFIRGAGTSGGTGGSDTMAHTHGVTTNVAVGNHIALTVNGHTNHTALTLNTDQHNHSFSDTSDNPSAIM</sequence>